<comment type="caution">
    <text evidence="1">The sequence shown here is derived from an EMBL/GenBank/DDBJ whole genome shotgun (WGS) entry which is preliminary data.</text>
</comment>
<reference evidence="1 2" key="1">
    <citation type="submission" date="2024-09" db="EMBL/GenBank/DDBJ databases">
        <authorList>
            <person name="Sun Q."/>
            <person name="Mori K."/>
        </authorList>
    </citation>
    <scope>NUCLEOTIDE SEQUENCE [LARGE SCALE GENOMIC DNA]</scope>
    <source>
        <strain evidence="1 2">CCM 7765</strain>
    </source>
</reference>
<organism evidence="1 2">
    <name type="scientific">Olivibacter oleidegradans</name>
    <dbReference type="NCBI Taxonomy" id="760123"/>
    <lineage>
        <taxon>Bacteria</taxon>
        <taxon>Pseudomonadati</taxon>
        <taxon>Bacteroidota</taxon>
        <taxon>Sphingobacteriia</taxon>
        <taxon>Sphingobacteriales</taxon>
        <taxon>Sphingobacteriaceae</taxon>
        <taxon>Olivibacter</taxon>
    </lineage>
</organism>
<dbReference type="EMBL" id="JBHLWO010000002">
    <property type="protein sequence ID" value="MFC0319062.1"/>
    <property type="molecule type" value="Genomic_DNA"/>
</dbReference>
<dbReference type="RefSeq" id="WP_130857861.1">
    <property type="nucleotide sequence ID" value="NZ_JBHLWO010000002.1"/>
</dbReference>
<protein>
    <submittedName>
        <fullName evidence="1">Uncharacterized protein</fullName>
    </submittedName>
</protein>
<evidence type="ECO:0000313" key="2">
    <source>
        <dbReference type="Proteomes" id="UP001589774"/>
    </source>
</evidence>
<proteinExistence type="predicted"/>
<evidence type="ECO:0000313" key="1">
    <source>
        <dbReference type="EMBL" id="MFC0319062.1"/>
    </source>
</evidence>
<gene>
    <name evidence="1" type="ORF">ACFFI0_12130</name>
</gene>
<keyword evidence="2" id="KW-1185">Reference proteome</keyword>
<dbReference type="Proteomes" id="UP001589774">
    <property type="component" value="Unassembled WGS sequence"/>
</dbReference>
<accession>A0ABV6HJL6</accession>
<name>A0ABV6HJL6_9SPHI</name>
<sequence length="64" mass="6895">MVSSTIGSVITNNSVHPAHPFIKTLMAIARGMKKDGFSDAEIAKETNLSLSLITKLKQKQPTTP</sequence>